<feature type="transmembrane region" description="Helical" evidence="1">
    <location>
        <begin position="331"/>
        <end position="354"/>
    </location>
</feature>
<feature type="transmembrane region" description="Helical" evidence="1">
    <location>
        <begin position="374"/>
        <end position="395"/>
    </location>
</feature>
<feature type="transmembrane region" description="Helical" evidence="1">
    <location>
        <begin position="44"/>
        <end position="66"/>
    </location>
</feature>
<keyword evidence="1" id="KW-0812">Transmembrane</keyword>
<keyword evidence="1" id="KW-1133">Transmembrane helix</keyword>
<reference evidence="2" key="1">
    <citation type="journal article" date="2015" name="Nature">
        <title>Complex archaea that bridge the gap between prokaryotes and eukaryotes.</title>
        <authorList>
            <person name="Spang A."/>
            <person name="Saw J.H."/>
            <person name="Jorgensen S.L."/>
            <person name="Zaremba-Niedzwiedzka K."/>
            <person name="Martijn J."/>
            <person name="Lind A.E."/>
            <person name="van Eijk R."/>
            <person name="Schleper C."/>
            <person name="Guy L."/>
            <person name="Ettema T.J."/>
        </authorList>
    </citation>
    <scope>NUCLEOTIDE SEQUENCE</scope>
</reference>
<feature type="transmembrane region" description="Helical" evidence="1">
    <location>
        <begin position="225"/>
        <end position="248"/>
    </location>
</feature>
<protein>
    <submittedName>
        <fullName evidence="2">Uncharacterized protein</fullName>
    </submittedName>
</protein>
<feature type="transmembrane region" description="Helical" evidence="1">
    <location>
        <begin position="12"/>
        <end position="32"/>
    </location>
</feature>
<keyword evidence="1" id="KW-0472">Membrane</keyword>
<proteinExistence type="predicted"/>
<feature type="transmembrane region" description="Helical" evidence="1">
    <location>
        <begin position="72"/>
        <end position="97"/>
    </location>
</feature>
<feature type="transmembrane region" description="Helical" evidence="1">
    <location>
        <begin position="118"/>
        <end position="141"/>
    </location>
</feature>
<feature type="transmembrane region" description="Helical" evidence="1">
    <location>
        <begin position="161"/>
        <end position="179"/>
    </location>
</feature>
<dbReference type="EMBL" id="LAZR01003109">
    <property type="protein sequence ID" value="KKN21900.1"/>
    <property type="molecule type" value="Genomic_DNA"/>
</dbReference>
<sequence length="454" mass="51134">MRKIKDIKKYLWIILLISGIILIISVFTPVSFSISPISGSEYYVWMWGLSYSNSEFSGIIFSFILLSDPLLIMIPMVILNIIISLVVLVTSITLIVIGNRIRTGRIIIKDKENHIIKLAVIMIMAPIIYVIVTIIFGNMYYDYFGIIGDFKLWEGSSNPGFAFFGPFIGGTLAISVAVASKKMIPVKLVNFTQEKKEIITNTPIQPVTNTLIKPITNRALNFKKYIWIIVLIGGIITIISFFTPAFYVNLLQVEEYFWMWGLHYGNITGYGANFSLIPLENPFIYMIPIFLAGIFPALLIIISSIMLIVIANGIRNGISDLIYYENRIIGYGITLISASVIFIISISITMNNFIEYLLYGFGDGITLDIWDIYQPGFAVIGPFIGGVLAIIGGIASKTIKPGEKPNSIQEMKNYITKMPRENKMGKFNYCPECGQELFHKEYKFCSNCGFELRI</sequence>
<name>A0A0F9NR09_9ZZZZ</name>
<evidence type="ECO:0000256" key="1">
    <source>
        <dbReference type="SAM" id="Phobius"/>
    </source>
</evidence>
<dbReference type="AlphaFoldDB" id="A0A0F9NR09"/>
<organism evidence="2">
    <name type="scientific">marine sediment metagenome</name>
    <dbReference type="NCBI Taxonomy" id="412755"/>
    <lineage>
        <taxon>unclassified sequences</taxon>
        <taxon>metagenomes</taxon>
        <taxon>ecological metagenomes</taxon>
    </lineage>
</organism>
<comment type="caution">
    <text evidence="2">The sequence shown here is derived from an EMBL/GenBank/DDBJ whole genome shotgun (WGS) entry which is preliminary data.</text>
</comment>
<evidence type="ECO:0000313" key="2">
    <source>
        <dbReference type="EMBL" id="KKN21900.1"/>
    </source>
</evidence>
<gene>
    <name evidence="2" type="ORF">LCGC14_0920660</name>
</gene>
<feature type="transmembrane region" description="Helical" evidence="1">
    <location>
        <begin position="283"/>
        <end position="310"/>
    </location>
</feature>
<accession>A0A0F9NR09</accession>